<sequence>MMKINQQLGIGTTGGTLLSIAGQLGMHDVLKTAILAAIGAVVSFSVTLLLQRLHRRRR</sequence>
<accession>A0A1H7U9E5</accession>
<gene>
    <name evidence="2" type="ORF">SAMN05421740_11433</name>
</gene>
<evidence type="ECO:0000313" key="2">
    <source>
        <dbReference type="EMBL" id="SEL93335.1"/>
    </source>
</evidence>
<keyword evidence="1" id="KW-0472">Membrane</keyword>
<reference evidence="3" key="1">
    <citation type="submission" date="2016-10" db="EMBL/GenBank/DDBJ databases">
        <authorList>
            <person name="Varghese N."/>
            <person name="Submissions S."/>
        </authorList>
    </citation>
    <scope>NUCLEOTIDE SEQUENCE [LARGE SCALE GENOMIC DNA]</scope>
    <source>
        <strain evidence="3">Jip14</strain>
    </source>
</reference>
<protein>
    <submittedName>
        <fullName evidence="2">Uncharacterized protein</fullName>
    </submittedName>
</protein>
<name>A0A1H7U9E5_9SPHI</name>
<proteinExistence type="predicted"/>
<dbReference type="AlphaFoldDB" id="A0A1H7U9E5"/>
<feature type="transmembrane region" description="Helical" evidence="1">
    <location>
        <begin position="32"/>
        <end position="50"/>
    </location>
</feature>
<keyword evidence="1" id="KW-1133">Transmembrane helix</keyword>
<keyword evidence="3" id="KW-1185">Reference proteome</keyword>
<dbReference type="EMBL" id="FNZR01000014">
    <property type="protein sequence ID" value="SEL93335.1"/>
    <property type="molecule type" value="Genomic_DNA"/>
</dbReference>
<dbReference type="RefSeq" id="WP_177181271.1">
    <property type="nucleotide sequence ID" value="NZ_FNZR01000014.1"/>
</dbReference>
<keyword evidence="1" id="KW-0812">Transmembrane</keyword>
<evidence type="ECO:0000313" key="3">
    <source>
        <dbReference type="Proteomes" id="UP000198916"/>
    </source>
</evidence>
<organism evidence="2 3">
    <name type="scientific">Parapedobacter koreensis</name>
    <dbReference type="NCBI Taxonomy" id="332977"/>
    <lineage>
        <taxon>Bacteria</taxon>
        <taxon>Pseudomonadati</taxon>
        <taxon>Bacteroidota</taxon>
        <taxon>Sphingobacteriia</taxon>
        <taxon>Sphingobacteriales</taxon>
        <taxon>Sphingobacteriaceae</taxon>
        <taxon>Parapedobacter</taxon>
    </lineage>
</organism>
<dbReference type="Proteomes" id="UP000198916">
    <property type="component" value="Unassembled WGS sequence"/>
</dbReference>
<evidence type="ECO:0000256" key="1">
    <source>
        <dbReference type="SAM" id="Phobius"/>
    </source>
</evidence>